<reference evidence="1" key="1">
    <citation type="submission" date="2020-11" db="EMBL/GenBank/DDBJ databases">
        <authorList>
            <consortium name="DOE Joint Genome Institute"/>
            <person name="Ahrendt S."/>
            <person name="Riley R."/>
            <person name="Andreopoulos W."/>
            <person name="Labutti K."/>
            <person name="Pangilinan J."/>
            <person name="Ruiz-Duenas F.J."/>
            <person name="Barrasa J.M."/>
            <person name="Sanchez-Garcia M."/>
            <person name="Camarero S."/>
            <person name="Miyauchi S."/>
            <person name="Serrano A."/>
            <person name="Linde D."/>
            <person name="Babiker R."/>
            <person name="Drula E."/>
            <person name="Ayuso-Fernandez I."/>
            <person name="Pacheco R."/>
            <person name="Padilla G."/>
            <person name="Ferreira P."/>
            <person name="Barriuso J."/>
            <person name="Kellner H."/>
            <person name="Castanera R."/>
            <person name="Alfaro M."/>
            <person name="Ramirez L."/>
            <person name="Pisabarro A.G."/>
            <person name="Kuo A."/>
            <person name="Tritt A."/>
            <person name="Lipzen A."/>
            <person name="He G."/>
            <person name="Yan M."/>
            <person name="Ng V."/>
            <person name="Cullen D."/>
            <person name="Martin F."/>
            <person name="Rosso M.-N."/>
            <person name="Henrissat B."/>
            <person name="Hibbett D."/>
            <person name="Martinez A.T."/>
            <person name="Grigoriev I.V."/>
        </authorList>
    </citation>
    <scope>NUCLEOTIDE SEQUENCE</scope>
    <source>
        <strain evidence="1">AH 40177</strain>
    </source>
</reference>
<organism evidence="1 2">
    <name type="scientific">Rhodocollybia butyracea</name>
    <dbReference type="NCBI Taxonomy" id="206335"/>
    <lineage>
        <taxon>Eukaryota</taxon>
        <taxon>Fungi</taxon>
        <taxon>Dikarya</taxon>
        <taxon>Basidiomycota</taxon>
        <taxon>Agaricomycotina</taxon>
        <taxon>Agaricomycetes</taxon>
        <taxon>Agaricomycetidae</taxon>
        <taxon>Agaricales</taxon>
        <taxon>Marasmiineae</taxon>
        <taxon>Omphalotaceae</taxon>
        <taxon>Rhodocollybia</taxon>
    </lineage>
</organism>
<dbReference type="EMBL" id="JADNRY010000353">
    <property type="protein sequence ID" value="KAF9058753.1"/>
    <property type="molecule type" value="Genomic_DNA"/>
</dbReference>
<accession>A0A9P5P884</accession>
<sequence length="138" mass="15589">SPHSAYLFAFHGHFGDPWDYSVHRGVLTLFSPSCCEVKKGEKICKGCNALNEDKRLKGILTRAEEGIHENTPLIFHSLGSLQRLHWQKQATIRGLGLGKFNDAWKLVQKEGALQLQKQFMMVIGNGKVEQVEKLVRFA</sequence>
<protein>
    <submittedName>
        <fullName evidence="1">Uncharacterized protein</fullName>
    </submittedName>
</protein>
<name>A0A9P5P884_9AGAR</name>
<proteinExistence type="predicted"/>
<dbReference type="AlphaFoldDB" id="A0A9P5P884"/>
<dbReference type="OrthoDB" id="3235983at2759"/>
<dbReference type="Proteomes" id="UP000772434">
    <property type="component" value="Unassembled WGS sequence"/>
</dbReference>
<comment type="caution">
    <text evidence="1">The sequence shown here is derived from an EMBL/GenBank/DDBJ whole genome shotgun (WGS) entry which is preliminary data.</text>
</comment>
<evidence type="ECO:0000313" key="1">
    <source>
        <dbReference type="EMBL" id="KAF9058753.1"/>
    </source>
</evidence>
<evidence type="ECO:0000313" key="2">
    <source>
        <dbReference type="Proteomes" id="UP000772434"/>
    </source>
</evidence>
<gene>
    <name evidence="1" type="ORF">BDP27DRAFT_1240320</name>
</gene>
<feature type="non-terminal residue" evidence="1">
    <location>
        <position position="1"/>
    </location>
</feature>
<keyword evidence="2" id="KW-1185">Reference proteome</keyword>